<dbReference type="Proteomes" id="UP001497700">
    <property type="component" value="Unassembled WGS sequence"/>
</dbReference>
<sequence length="211" mass="23174">MVEANLSGKVLSPASLAHIVLRTPRLKPMVEFYKALLGAHVVLETRGIAFLTYDDEHHRIAIGAFPDCGDKVRSSAGLEHIAFAYNSLADLATSYRQRKARGILPLWCVNHGPTTSMYYQDPDGNQVEMQVDNFDTAEAATAYMTSPEFAENPLGVDYDPEDLVRRLASGEPEADIKKCPESGPRSMDDLPILNVPPPLVKDSYEPLESAA</sequence>
<reference evidence="1 2" key="1">
    <citation type="journal article" date="2022" name="New Phytol.">
        <title>Ecological generalism drives hyperdiversity of secondary metabolite gene clusters in xylarialean endophytes.</title>
        <authorList>
            <person name="Franco M.E.E."/>
            <person name="Wisecaver J.H."/>
            <person name="Arnold A.E."/>
            <person name="Ju Y.M."/>
            <person name="Slot J.C."/>
            <person name="Ahrendt S."/>
            <person name="Moore L.P."/>
            <person name="Eastman K.E."/>
            <person name="Scott K."/>
            <person name="Konkel Z."/>
            <person name="Mondo S.J."/>
            <person name="Kuo A."/>
            <person name="Hayes R.D."/>
            <person name="Haridas S."/>
            <person name="Andreopoulos B."/>
            <person name="Riley R."/>
            <person name="LaButti K."/>
            <person name="Pangilinan J."/>
            <person name="Lipzen A."/>
            <person name="Amirebrahimi M."/>
            <person name="Yan J."/>
            <person name="Adam C."/>
            <person name="Keymanesh K."/>
            <person name="Ng V."/>
            <person name="Louie K."/>
            <person name="Northen T."/>
            <person name="Drula E."/>
            <person name="Henrissat B."/>
            <person name="Hsieh H.M."/>
            <person name="Youens-Clark K."/>
            <person name="Lutzoni F."/>
            <person name="Miadlikowska J."/>
            <person name="Eastwood D.C."/>
            <person name="Hamelin R.C."/>
            <person name="Grigoriev I.V."/>
            <person name="U'Ren J.M."/>
        </authorList>
    </citation>
    <scope>NUCLEOTIDE SEQUENCE [LARGE SCALE GENOMIC DNA]</scope>
    <source>
        <strain evidence="1 2">CBS 119005</strain>
    </source>
</reference>
<comment type="caution">
    <text evidence="1">The sequence shown here is derived from an EMBL/GenBank/DDBJ whole genome shotgun (WGS) entry which is preliminary data.</text>
</comment>
<evidence type="ECO:0000313" key="1">
    <source>
        <dbReference type="EMBL" id="KAI4862558.1"/>
    </source>
</evidence>
<protein>
    <submittedName>
        <fullName evidence="1">Glyoxalase/Bleomycin resistance protein/Dihydroxybiphenyl dioxygenase</fullName>
    </submittedName>
</protein>
<proteinExistence type="predicted"/>
<organism evidence="1 2">
    <name type="scientific">Hypoxylon rubiginosum</name>
    <dbReference type="NCBI Taxonomy" id="110542"/>
    <lineage>
        <taxon>Eukaryota</taxon>
        <taxon>Fungi</taxon>
        <taxon>Dikarya</taxon>
        <taxon>Ascomycota</taxon>
        <taxon>Pezizomycotina</taxon>
        <taxon>Sordariomycetes</taxon>
        <taxon>Xylariomycetidae</taxon>
        <taxon>Xylariales</taxon>
        <taxon>Hypoxylaceae</taxon>
        <taxon>Hypoxylon</taxon>
    </lineage>
</organism>
<accession>A0ACB9YUC8</accession>
<keyword evidence="1" id="KW-0223">Dioxygenase</keyword>
<name>A0ACB9YUC8_9PEZI</name>
<dbReference type="EMBL" id="MU393523">
    <property type="protein sequence ID" value="KAI4862558.1"/>
    <property type="molecule type" value="Genomic_DNA"/>
</dbReference>
<evidence type="ECO:0000313" key="2">
    <source>
        <dbReference type="Proteomes" id="UP001497700"/>
    </source>
</evidence>
<gene>
    <name evidence="1" type="ORF">F4820DRAFT_18861</name>
</gene>
<keyword evidence="2" id="KW-1185">Reference proteome</keyword>
<keyword evidence="1" id="KW-0560">Oxidoreductase</keyword>